<protein>
    <submittedName>
        <fullName evidence="4">Uncharacterized damage-inducible protein DinB (Forms a four-helix bundle)</fullName>
    </submittedName>
</protein>
<evidence type="ECO:0000256" key="3">
    <source>
        <dbReference type="PIRSR" id="PIRSR607837-1"/>
    </source>
</evidence>
<feature type="binding site" evidence="3">
    <location>
        <position position="142"/>
    </location>
    <ligand>
        <name>a divalent metal cation</name>
        <dbReference type="ChEBI" id="CHEBI:60240"/>
    </ligand>
</feature>
<organism evidence="4 5">
    <name type="scientific">Winogradskyella thalassocola</name>
    <dbReference type="NCBI Taxonomy" id="262004"/>
    <lineage>
        <taxon>Bacteria</taxon>
        <taxon>Pseudomonadati</taxon>
        <taxon>Bacteroidota</taxon>
        <taxon>Flavobacteriia</taxon>
        <taxon>Flavobacteriales</taxon>
        <taxon>Flavobacteriaceae</taxon>
        <taxon>Winogradskyella</taxon>
    </lineage>
</organism>
<dbReference type="OrthoDB" id="119432at2"/>
<evidence type="ECO:0000256" key="2">
    <source>
        <dbReference type="ARBA" id="ARBA00022723"/>
    </source>
</evidence>
<accession>A0A1G8JD88</accession>
<proteinExistence type="inferred from homology"/>
<dbReference type="GO" id="GO:0046872">
    <property type="term" value="F:metal ion binding"/>
    <property type="evidence" value="ECO:0007669"/>
    <property type="project" value="UniProtKB-KW"/>
</dbReference>
<dbReference type="EMBL" id="FNCZ01000009">
    <property type="protein sequence ID" value="SDI29229.1"/>
    <property type="molecule type" value="Genomic_DNA"/>
</dbReference>
<name>A0A1G8JD88_9FLAO</name>
<sequence>MDTKESIQRLAEFSSEIREITLKRLEEVPDGFINWRLNNTAMSFAHLVKHIIDVDELFFSLSTTNKRTFKWEMGSEEPHLDVDETIYKSLIKTLKSNGEKRNVIISEFNATTINHFVRNEKGEEMTFWWFIMRKVLEHETYHRGQIAAYLKVLKGESSQL</sequence>
<dbReference type="Gene3D" id="1.20.120.450">
    <property type="entry name" value="dinb family like domain"/>
    <property type="match status" value="1"/>
</dbReference>
<dbReference type="InterPro" id="IPR007837">
    <property type="entry name" value="DinB"/>
</dbReference>
<keyword evidence="5" id="KW-1185">Reference proteome</keyword>
<dbReference type="AlphaFoldDB" id="A0A1G8JD88"/>
<feature type="binding site" evidence="3">
    <location>
        <position position="138"/>
    </location>
    <ligand>
        <name>a divalent metal cation</name>
        <dbReference type="ChEBI" id="CHEBI:60240"/>
    </ligand>
</feature>
<dbReference type="InterPro" id="IPR034660">
    <property type="entry name" value="DinB/YfiT-like"/>
</dbReference>
<evidence type="ECO:0000256" key="1">
    <source>
        <dbReference type="ARBA" id="ARBA00008635"/>
    </source>
</evidence>
<comment type="similarity">
    <text evidence="1">Belongs to the DinB family.</text>
</comment>
<dbReference type="Pfam" id="PF05163">
    <property type="entry name" value="DinB"/>
    <property type="match status" value="1"/>
</dbReference>
<evidence type="ECO:0000313" key="5">
    <source>
        <dbReference type="Proteomes" id="UP000199492"/>
    </source>
</evidence>
<gene>
    <name evidence="4" type="ORF">SAMN04489796_10953</name>
</gene>
<dbReference type="RefSeq" id="WP_092470062.1">
    <property type="nucleotide sequence ID" value="NZ_FNCZ01000009.1"/>
</dbReference>
<keyword evidence="2 3" id="KW-0479">Metal-binding</keyword>
<dbReference type="SUPFAM" id="SSF109854">
    <property type="entry name" value="DinB/YfiT-like putative metalloenzymes"/>
    <property type="match status" value="1"/>
</dbReference>
<dbReference type="Proteomes" id="UP000199492">
    <property type="component" value="Unassembled WGS sequence"/>
</dbReference>
<reference evidence="5" key="1">
    <citation type="submission" date="2016-10" db="EMBL/GenBank/DDBJ databases">
        <authorList>
            <person name="Varghese N."/>
            <person name="Submissions S."/>
        </authorList>
    </citation>
    <scope>NUCLEOTIDE SEQUENCE [LARGE SCALE GENOMIC DNA]</scope>
    <source>
        <strain evidence="5">DSM 15363</strain>
    </source>
</reference>
<evidence type="ECO:0000313" key="4">
    <source>
        <dbReference type="EMBL" id="SDI29229.1"/>
    </source>
</evidence>
<feature type="binding site" evidence="3">
    <location>
        <position position="50"/>
    </location>
    <ligand>
        <name>a divalent metal cation</name>
        <dbReference type="ChEBI" id="CHEBI:60240"/>
    </ligand>
</feature>